<reference evidence="2" key="1">
    <citation type="journal article" date="2019" name="Plant Biotechnol. J.">
        <title>Genome sequencing of the Australian wild diploid species Gossypium australe highlights disease resistance and delayed gland morphogenesis.</title>
        <authorList>
            <person name="Cai Y."/>
            <person name="Cai X."/>
            <person name="Wang Q."/>
            <person name="Wang P."/>
            <person name="Zhang Y."/>
            <person name="Cai C."/>
            <person name="Xu Y."/>
            <person name="Wang K."/>
            <person name="Zhou Z."/>
            <person name="Wang C."/>
            <person name="Geng S."/>
            <person name="Li B."/>
            <person name="Dong Q."/>
            <person name="Hou Y."/>
            <person name="Wang H."/>
            <person name="Ai P."/>
            <person name="Liu Z."/>
            <person name="Yi F."/>
            <person name="Sun M."/>
            <person name="An G."/>
            <person name="Cheng J."/>
            <person name="Zhang Y."/>
            <person name="Shi Q."/>
            <person name="Xie Y."/>
            <person name="Shi X."/>
            <person name="Chang Y."/>
            <person name="Huang F."/>
            <person name="Chen Y."/>
            <person name="Hong S."/>
            <person name="Mi L."/>
            <person name="Sun Q."/>
            <person name="Zhang L."/>
            <person name="Zhou B."/>
            <person name="Peng R."/>
            <person name="Zhang X."/>
            <person name="Liu F."/>
        </authorList>
    </citation>
    <scope>NUCLEOTIDE SEQUENCE [LARGE SCALE GENOMIC DNA]</scope>
    <source>
        <strain evidence="2">cv. PA1801</strain>
    </source>
</reference>
<accession>A0A5B6WFR3</accession>
<keyword evidence="2" id="KW-1185">Reference proteome</keyword>
<gene>
    <name evidence="1" type="ORF">EPI10_020471</name>
</gene>
<dbReference type="InterPro" id="IPR021109">
    <property type="entry name" value="Peptidase_aspartic_dom_sf"/>
</dbReference>
<dbReference type="GO" id="GO:0003676">
    <property type="term" value="F:nucleic acid binding"/>
    <property type="evidence" value="ECO:0007669"/>
    <property type="project" value="InterPro"/>
</dbReference>
<dbReference type="PANTHER" id="PTHR45835:SF99">
    <property type="entry name" value="CHROMO DOMAIN-CONTAINING PROTEIN-RELATED"/>
    <property type="match status" value="1"/>
</dbReference>
<dbReference type="Gene3D" id="3.30.420.10">
    <property type="entry name" value="Ribonuclease H-like superfamily/Ribonuclease H"/>
    <property type="match status" value="1"/>
</dbReference>
<evidence type="ECO:0000313" key="2">
    <source>
        <dbReference type="Proteomes" id="UP000325315"/>
    </source>
</evidence>
<organism evidence="1 2">
    <name type="scientific">Gossypium australe</name>
    <dbReference type="NCBI Taxonomy" id="47621"/>
    <lineage>
        <taxon>Eukaryota</taxon>
        <taxon>Viridiplantae</taxon>
        <taxon>Streptophyta</taxon>
        <taxon>Embryophyta</taxon>
        <taxon>Tracheophyta</taxon>
        <taxon>Spermatophyta</taxon>
        <taxon>Magnoliopsida</taxon>
        <taxon>eudicotyledons</taxon>
        <taxon>Gunneridae</taxon>
        <taxon>Pentapetalae</taxon>
        <taxon>rosids</taxon>
        <taxon>malvids</taxon>
        <taxon>Malvales</taxon>
        <taxon>Malvaceae</taxon>
        <taxon>Malvoideae</taxon>
        <taxon>Gossypium</taxon>
    </lineage>
</organism>
<dbReference type="AlphaFoldDB" id="A0A5B6WFR3"/>
<dbReference type="GO" id="GO:0008233">
    <property type="term" value="F:peptidase activity"/>
    <property type="evidence" value="ECO:0007669"/>
    <property type="project" value="UniProtKB-KW"/>
</dbReference>
<dbReference type="EMBL" id="SMMG02000003">
    <property type="protein sequence ID" value="KAA3480007.1"/>
    <property type="molecule type" value="Genomic_DNA"/>
</dbReference>
<dbReference type="Proteomes" id="UP000325315">
    <property type="component" value="Unassembled WGS sequence"/>
</dbReference>
<dbReference type="Pfam" id="PF08284">
    <property type="entry name" value="RVP_2"/>
    <property type="match status" value="1"/>
</dbReference>
<dbReference type="GO" id="GO:0006508">
    <property type="term" value="P:proteolysis"/>
    <property type="evidence" value="ECO:0007669"/>
    <property type="project" value="UniProtKB-KW"/>
</dbReference>
<comment type="caution">
    <text evidence="1">The sequence shown here is derived from an EMBL/GenBank/DDBJ whole genome shotgun (WGS) entry which is preliminary data.</text>
</comment>
<dbReference type="Gene3D" id="2.40.70.10">
    <property type="entry name" value="Acid Proteases"/>
    <property type="match status" value="1"/>
</dbReference>
<sequence length="142" mass="16423">MLRSCVIDFRGTWKDYLPLAEFAYNNSYQSSIQMAPYKALYGRRCRTPSCWTELGERCPLEIQGVLFLANLMELPFKEFDLILGMERLVQHRVNLDCATKKVTLRSEDDMEIIMVEFGIKIFPSIASVSIAPYDMAPKELRN</sequence>
<name>A0A5B6WFR3_9ROSI</name>
<dbReference type="InterPro" id="IPR036397">
    <property type="entry name" value="RNaseH_sf"/>
</dbReference>
<dbReference type="PANTHER" id="PTHR45835">
    <property type="entry name" value="YALI0A06105P"/>
    <property type="match status" value="1"/>
</dbReference>
<dbReference type="OrthoDB" id="996762at2759"/>
<keyword evidence="1" id="KW-0378">Hydrolase</keyword>
<proteinExistence type="predicted"/>
<keyword evidence="1" id="KW-0645">Protease</keyword>
<evidence type="ECO:0000313" key="1">
    <source>
        <dbReference type="EMBL" id="KAA3480007.1"/>
    </source>
</evidence>
<protein>
    <submittedName>
        <fullName evidence="1">Gag protease polyprotein</fullName>
    </submittedName>
</protein>